<gene>
    <name evidence="7" type="ORF">ILEXP_LOCUS53451</name>
</gene>
<protein>
    <submittedName>
        <fullName evidence="7">Uncharacterized protein</fullName>
    </submittedName>
</protein>
<comment type="caution">
    <text evidence="7">The sequence shown here is derived from an EMBL/GenBank/DDBJ whole genome shotgun (WGS) entry which is preliminary data.</text>
</comment>
<keyword evidence="5" id="KW-0560">Oxidoreductase</keyword>
<evidence type="ECO:0000313" key="7">
    <source>
        <dbReference type="EMBL" id="CAK9183201.1"/>
    </source>
</evidence>
<dbReference type="InterPro" id="IPR036291">
    <property type="entry name" value="NAD(P)-bd_dom_sf"/>
</dbReference>
<dbReference type="PROSITE" id="PS00061">
    <property type="entry name" value="ADH_SHORT"/>
    <property type="match status" value="1"/>
</dbReference>
<evidence type="ECO:0000256" key="2">
    <source>
        <dbReference type="ARBA" id="ARBA00006484"/>
    </source>
</evidence>
<evidence type="ECO:0000256" key="3">
    <source>
        <dbReference type="ARBA" id="ARBA00022857"/>
    </source>
</evidence>
<name>A0ABC8UQ51_9AQUA</name>
<dbReference type="GO" id="GO:0016020">
    <property type="term" value="C:membrane"/>
    <property type="evidence" value="ECO:0007669"/>
    <property type="project" value="UniProtKB-SubCell"/>
</dbReference>
<dbReference type="AlphaFoldDB" id="A0ABC8UQ51"/>
<reference evidence="7 8" key="1">
    <citation type="submission" date="2024-02" db="EMBL/GenBank/DDBJ databases">
        <authorList>
            <person name="Vignale AGUSTIN F."/>
            <person name="Sosa J E."/>
            <person name="Modenutti C."/>
        </authorList>
    </citation>
    <scope>NUCLEOTIDE SEQUENCE [LARGE SCALE GENOMIC DNA]</scope>
</reference>
<accession>A0ABC8UQ51</accession>
<dbReference type="Proteomes" id="UP001642360">
    <property type="component" value="Unassembled WGS sequence"/>
</dbReference>
<comment type="subcellular location">
    <subcellularLocation>
        <location evidence="1">Membrane</location>
        <topology evidence="1">Single-pass type II membrane protein</topology>
    </subcellularLocation>
</comment>
<organism evidence="7 8">
    <name type="scientific">Ilex paraguariensis</name>
    <name type="common">yerba mate</name>
    <dbReference type="NCBI Taxonomy" id="185542"/>
    <lineage>
        <taxon>Eukaryota</taxon>
        <taxon>Viridiplantae</taxon>
        <taxon>Streptophyta</taxon>
        <taxon>Embryophyta</taxon>
        <taxon>Tracheophyta</taxon>
        <taxon>Spermatophyta</taxon>
        <taxon>Magnoliopsida</taxon>
        <taxon>eudicotyledons</taxon>
        <taxon>Gunneridae</taxon>
        <taxon>Pentapetalae</taxon>
        <taxon>asterids</taxon>
        <taxon>campanulids</taxon>
        <taxon>Aquifoliales</taxon>
        <taxon>Aquifoliaceae</taxon>
        <taxon>Ilex</taxon>
    </lineage>
</organism>
<dbReference type="EMBL" id="CAUOFW020008547">
    <property type="protein sequence ID" value="CAK9183201.1"/>
    <property type="molecule type" value="Genomic_DNA"/>
</dbReference>
<keyword evidence="3" id="KW-0521">NADP</keyword>
<dbReference type="PRINTS" id="PR00081">
    <property type="entry name" value="GDHRDH"/>
</dbReference>
<evidence type="ECO:0000256" key="4">
    <source>
        <dbReference type="ARBA" id="ARBA00022968"/>
    </source>
</evidence>
<evidence type="ECO:0000313" key="8">
    <source>
        <dbReference type="Proteomes" id="UP001642360"/>
    </source>
</evidence>
<dbReference type="SUPFAM" id="SSF51735">
    <property type="entry name" value="NAD(P)-binding Rossmann-fold domains"/>
    <property type="match status" value="1"/>
</dbReference>
<keyword evidence="8" id="KW-1185">Reference proteome</keyword>
<sequence>MKNGRSADSAFLFLEIGVSGSMERGMLSSCSEERAASECARELGAADVIAIRTDVSNVDETMNRYGCLFTVDHLVNNAGVNQVCMLEEVDDITDLRPVMDINFWGSVYTTQFAAPHLRNSKGKIIALSSSASWLPKPRMSLYNASKAAMAQLFETLRVEFAPDVKITLVTPGFIESELTQGKFLTEGGKVVVDQEMRDVSFSPSICCFS</sequence>
<dbReference type="GO" id="GO:0016491">
    <property type="term" value="F:oxidoreductase activity"/>
    <property type="evidence" value="ECO:0007669"/>
    <property type="project" value="UniProtKB-KW"/>
</dbReference>
<keyword evidence="4" id="KW-0812">Transmembrane</keyword>
<dbReference type="PANTHER" id="PTHR43391">
    <property type="entry name" value="RETINOL DEHYDROGENASE-RELATED"/>
    <property type="match status" value="1"/>
</dbReference>
<keyword evidence="4" id="KW-0735">Signal-anchor</keyword>
<comment type="similarity">
    <text evidence="2 6">Belongs to the short-chain dehydrogenases/reductases (SDR) family.</text>
</comment>
<proteinExistence type="inferred from homology"/>
<dbReference type="PANTHER" id="PTHR43391:SF89">
    <property type="entry name" value="11-BETA-HYDROXYSTEROID DEHYDROGENASE 1A-RELATED"/>
    <property type="match status" value="1"/>
</dbReference>
<evidence type="ECO:0000256" key="1">
    <source>
        <dbReference type="ARBA" id="ARBA00004606"/>
    </source>
</evidence>
<evidence type="ECO:0000256" key="6">
    <source>
        <dbReference type="RuleBase" id="RU000363"/>
    </source>
</evidence>
<dbReference type="InterPro" id="IPR002347">
    <property type="entry name" value="SDR_fam"/>
</dbReference>
<dbReference type="Pfam" id="PF00106">
    <property type="entry name" value="adh_short"/>
    <property type="match status" value="1"/>
</dbReference>
<dbReference type="InterPro" id="IPR020904">
    <property type="entry name" value="Sc_DH/Rdtase_CS"/>
</dbReference>
<dbReference type="PRINTS" id="PR00080">
    <property type="entry name" value="SDRFAMILY"/>
</dbReference>
<dbReference type="Gene3D" id="3.40.50.720">
    <property type="entry name" value="NAD(P)-binding Rossmann-like Domain"/>
    <property type="match status" value="1"/>
</dbReference>
<evidence type="ECO:0000256" key="5">
    <source>
        <dbReference type="ARBA" id="ARBA00023002"/>
    </source>
</evidence>